<keyword evidence="10" id="KW-0067">ATP-binding</keyword>
<dbReference type="InterPro" id="IPR050398">
    <property type="entry name" value="HssS/ArlS-like"/>
</dbReference>
<dbReference type="SMART" id="SM00304">
    <property type="entry name" value="HAMP"/>
    <property type="match status" value="1"/>
</dbReference>
<keyword evidence="11 15" id="KW-1133">Transmembrane helix</keyword>
<organism evidence="18 19">
    <name type="scientific">Streptococcus oriscaviae</name>
    <dbReference type="NCBI Taxonomy" id="2781599"/>
    <lineage>
        <taxon>Bacteria</taxon>
        <taxon>Bacillati</taxon>
        <taxon>Bacillota</taxon>
        <taxon>Bacilli</taxon>
        <taxon>Lactobacillales</taxon>
        <taxon>Streptococcaceae</taxon>
        <taxon>Streptococcus</taxon>
    </lineage>
</organism>
<evidence type="ECO:0000256" key="8">
    <source>
        <dbReference type="ARBA" id="ARBA00022741"/>
    </source>
</evidence>
<dbReference type="CDD" id="cd00075">
    <property type="entry name" value="HATPase"/>
    <property type="match status" value="1"/>
</dbReference>
<keyword evidence="12" id="KW-0902">Two-component regulatory system</keyword>
<dbReference type="InterPro" id="IPR036097">
    <property type="entry name" value="HisK_dim/P_sf"/>
</dbReference>
<evidence type="ECO:0000256" key="2">
    <source>
        <dbReference type="ARBA" id="ARBA00004651"/>
    </source>
</evidence>
<feature type="transmembrane region" description="Helical" evidence="15">
    <location>
        <begin position="148"/>
        <end position="170"/>
    </location>
</feature>
<keyword evidence="19" id="KW-1185">Reference proteome</keyword>
<gene>
    <name evidence="18" type="ORF">INT76_07340</name>
</gene>
<dbReference type="PROSITE" id="PS50885">
    <property type="entry name" value="HAMP"/>
    <property type="match status" value="1"/>
</dbReference>
<dbReference type="SMART" id="SM00387">
    <property type="entry name" value="HATPase_c"/>
    <property type="match status" value="1"/>
</dbReference>
<evidence type="ECO:0000256" key="6">
    <source>
        <dbReference type="ARBA" id="ARBA00022679"/>
    </source>
</evidence>
<keyword evidence="14" id="KW-0175">Coiled coil</keyword>
<dbReference type="SUPFAM" id="SSF47384">
    <property type="entry name" value="Homodimeric domain of signal transducing histidine kinase"/>
    <property type="match status" value="1"/>
</dbReference>
<keyword evidence="4" id="KW-1003">Cell membrane</keyword>
<comment type="catalytic activity">
    <reaction evidence="1">
        <text>ATP + protein L-histidine = ADP + protein N-phospho-L-histidine.</text>
        <dbReference type="EC" id="2.7.13.3"/>
    </reaction>
</comment>
<dbReference type="PANTHER" id="PTHR45528:SF1">
    <property type="entry name" value="SENSOR HISTIDINE KINASE CPXA"/>
    <property type="match status" value="1"/>
</dbReference>
<proteinExistence type="predicted"/>
<feature type="transmembrane region" description="Helical" evidence="15">
    <location>
        <begin position="12"/>
        <end position="30"/>
    </location>
</feature>
<evidence type="ECO:0000259" key="17">
    <source>
        <dbReference type="PROSITE" id="PS50885"/>
    </source>
</evidence>
<dbReference type="SMART" id="SM00388">
    <property type="entry name" value="HisKA"/>
    <property type="match status" value="1"/>
</dbReference>
<evidence type="ECO:0000259" key="16">
    <source>
        <dbReference type="PROSITE" id="PS50109"/>
    </source>
</evidence>
<dbReference type="InterPro" id="IPR005467">
    <property type="entry name" value="His_kinase_dom"/>
</dbReference>
<dbReference type="SUPFAM" id="SSF55874">
    <property type="entry name" value="ATPase domain of HSP90 chaperone/DNA topoisomerase II/histidine kinase"/>
    <property type="match status" value="1"/>
</dbReference>
<evidence type="ECO:0000256" key="3">
    <source>
        <dbReference type="ARBA" id="ARBA00012438"/>
    </source>
</evidence>
<dbReference type="Pfam" id="PF02518">
    <property type="entry name" value="HATPase_c"/>
    <property type="match status" value="1"/>
</dbReference>
<evidence type="ECO:0000256" key="10">
    <source>
        <dbReference type="ARBA" id="ARBA00022840"/>
    </source>
</evidence>
<evidence type="ECO:0000256" key="12">
    <source>
        <dbReference type="ARBA" id="ARBA00023012"/>
    </source>
</evidence>
<evidence type="ECO:0000256" key="11">
    <source>
        <dbReference type="ARBA" id="ARBA00022989"/>
    </source>
</evidence>
<feature type="domain" description="HAMP" evidence="17">
    <location>
        <begin position="176"/>
        <end position="228"/>
    </location>
</feature>
<evidence type="ECO:0000256" key="15">
    <source>
        <dbReference type="SAM" id="Phobius"/>
    </source>
</evidence>
<feature type="domain" description="Histidine kinase" evidence="16">
    <location>
        <begin position="243"/>
        <end position="458"/>
    </location>
</feature>
<evidence type="ECO:0000256" key="1">
    <source>
        <dbReference type="ARBA" id="ARBA00000085"/>
    </source>
</evidence>
<accession>A0ABX7YIW3</accession>
<dbReference type="InterPro" id="IPR036890">
    <property type="entry name" value="HATPase_C_sf"/>
</dbReference>
<evidence type="ECO:0000256" key="9">
    <source>
        <dbReference type="ARBA" id="ARBA00022777"/>
    </source>
</evidence>
<dbReference type="PANTHER" id="PTHR45528">
    <property type="entry name" value="SENSOR HISTIDINE KINASE CPXA"/>
    <property type="match status" value="1"/>
</dbReference>
<name>A0ABX7YIW3_9STRE</name>
<reference evidence="18 19" key="1">
    <citation type="submission" date="2021-04" db="EMBL/GenBank/DDBJ databases">
        <title>Complete genome sequence of a novel Streptococcus species.</title>
        <authorList>
            <person name="Teng J.L.L."/>
        </authorList>
    </citation>
    <scope>NUCLEOTIDE SEQUENCE [LARGE SCALE GENOMIC DNA]</scope>
    <source>
        <strain evidence="18 19">HKU75</strain>
    </source>
</reference>
<dbReference type="Pfam" id="PF00512">
    <property type="entry name" value="HisKA"/>
    <property type="match status" value="1"/>
</dbReference>
<dbReference type="InterPro" id="IPR003661">
    <property type="entry name" value="HisK_dim/P_dom"/>
</dbReference>
<dbReference type="GO" id="GO:0016301">
    <property type="term" value="F:kinase activity"/>
    <property type="evidence" value="ECO:0007669"/>
    <property type="project" value="UniProtKB-KW"/>
</dbReference>
<comment type="subcellular location">
    <subcellularLocation>
        <location evidence="2">Cell membrane</location>
        <topology evidence="2">Multi-pass membrane protein</topology>
    </subcellularLocation>
</comment>
<evidence type="ECO:0000313" key="19">
    <source>
        <dbReference type="Proteomes" id="UP000677616"/>
    </source>
</evidence>
<evidence type="ECO:0000256" key="4">
    <source>
        <dbReference type="ARBA" id="ARBA00022475"/>
    </source>
</evidence>
<dbReference type="Gene3D" id="6.10.340.10">
    <property type="match status" value="1"/>
</dbReference>
<dbReference type="PROSITE" id="PS50109">
    <property type="entry name" value="HIS_KIN"/>
    <property type="match status" value="1"/>
</dbReference>
<dbReference type="InterPro" id="IPR004358">
    <property type="entry name" value="Sig_transdc_His_kin-like_C"/>
</dbReference>
<sequence>MNLQKRIFRLNMSMLIISLVAMLGISVYVVNNLYLHRSSQMTSSQKTAASQTSVEQFSGTDFAGLANQLAANGAQLYISHNGQTVYSTLQEDVEDVTNVSVSQTTHISYVEDEIVISREMEADGKSYRIYALIEDTEDQQEINEFQSFLLQIAVIGGVSILLIVGINFIFTKRILKVILLPLDELHRGVERIQDGNYQTPIHYQGDREFEDLTQGFNQMQKSLLETKEQNERYEQNRTQMVADISHDLRTPLTSIKGYAKGILDGVANTEEKKKQYLSIIYQKSQVMEKLLEKLFVFSQLETDKLPFDCRNVELRTVLQEYVAEKEAELADEKIRFEVNLPEELPTSVDLVQFRRILDNLVDNARKYANVEQLVLTIEGWTRDNQVIWTFADNGHGVEADKLPALFDEFYRVDQARQQVDGHGLGLSIIKNIMTRLGGSVEVANQGGLRFTFFLPRKDAR</sequence>
<evidence type="ECO:0000256" key="5">
    <source>
        <dbReference type="ARBA" id="ARBA00022553"/>
    </source>
</evidence>
<keyword evidence="7 15" id="KW-0812">Transmembrane</keyword>
<dbReference type="EMBL" id="CP073084">
    <property type="protein sequence ID" value="QUE53648.1"/>
    <property type="molecule type" value="Genomic_DNA"/>
</dbReference>
<keyword evidence="5" id="KW-0597">Phosphoprotein</keyword>
<dbReference type="Gene3D" id="3.30.565.10">
    <property type="entry name" value="Histidine kinase-like ATPase, C-terminal domain"/>
    <property type="match status" value="1"/>
</dbReference>
<keyword evidence="9 18" id="KW-0418">Kinase</keyword>
<dbReference type="CDD" id="cd00082">
    <property type="entry name" value="HisKA"/>
    <property type="match status" value="1"/>
</dbReference>
<evidence type="ECO:0000256" key="7">
    <source>
        <dbReference type="ARBA" id="ARBA00022692"/>
    </source>
</evidence>
<evidence type="ECO:0000256" key="13">
    <source>
        <dbReference type="ARBA" id="ARBA00023136"/>
    </source>
</evidence>
<dbReference type="SUPFAM" id="SSF158472">
    <property type="entry name" value="HAMP domain-like"/>
    <property type="match status" value="1"/>
</dbReference>
<dbReference type="RefSeq" id="WP_212569821.1">
    <property type="nucleotide sequence ID" value="NZ_CP073084.1"/>
</dbReference>
<dbReference type="InterPro" id="IPR003594">
    <property type="entry name" value="HATPase_dom"/>
</dbReference>
<protein>
    <recommendedName>
        <fullName evidence="3">histidine kinase</fullName>
        <ecNumber evidence="3">2.7.13.3</ecNumber>
    </recommendedName>
</protein>
<dbReference type="Gene3D" id="1.10.287.130">
    <property type="match status" value="1"/>
</dbReference>
<keyword evidence="8" id="KW-0547">Nucleotide-binding</keyword>
<feature type="coiled-coil region" evidence="14">
    <location>
        <begin position="216"/>
        <end position="243"/>
    </location>
</feature>
<dbReference type="InterPro" id="IPR003660">
    <property type="entry name" value="HAMP_dom"/>
</dbReference>
<dbReference type="CDD" id="cd06225">
    <property type="entry name" value="HAMP"/>
    <property type="match status" value="1"/>
</dbReference>
<keyword evidence="6" id="KW-0808">Transferase</keyword>
<dbReference type="EC" id="2.7.13.3" evidence="3"/>
<keyword evidence="13 15" id="KW-0472">Membrane</keyword>
<evidence type="ECO:0000313" key="18">
    <source>
        <dbReference type="EMBL" id="QUE53648.1"/>
    </source>
</evidence>
<dbReference type="Proteomes" id="UP000677616">
    <property type="component" value="Chromosome"/>
</dbReference>
<evidence type="ECO:0000256" key="14">
    <source>
        <dbReference type="SAM" id="Coils"/>
    </source>
</evidence>
<dbReference type="PRINTS" id="PR00344">
    <property type="entry name" value="BCTRLSENSOR"/>
</dbReference>
<dbReference type="Pfam" id="PF00672">
    <property type="entry name" value="HAMP"/>
    <property type="match status" value="1"/>
</dbReference>